<comment type="caution">
    <text evidence="1">The sequence shown here is derived from an EMBL/GenBank/DDBJ whole genome shotgun (WGS) entry which is preliminary data.</text>
</comment>
<accession>A0A922CWY0</accession>
<reference evidence="1" key="1">
    <citation type="journal article" date="2016" name="Insect Biochem. Mol. Biol.">
        <title>Multifaceted biological insights from a draft genome sequence of the tobacco hornworm moth, Manduca sexta.</title>
        <authorList>
            <person name="Kanost M.R."/>
            <person name="Arrese E.L."/>
            <person name="Cao X."/>
            <person name="Chen Y.R."/>
            <person name="Chellapilla S."/>
            <person name="Goldsmith M.R."/>
            <person name="Grosse-Wilde E."/>
            <person name="Heckel D.G."/>
            <person name="Herndon N."/>
            <person name="Jiang H."/>
            <person name="Papanicolaou A."/>
            <person name="Qu J."/>
            <person name="Soulages J.L."/>
            <person name="Vogel H."/>
            <person name="Walters J."/>
            <person name="Waterhouse R.M."/>
            <person name="Ahn S.J."/>
            <person name="Almeida F.C."/>
            <person name="An C."/>
            <person name="Aqrawi P."/>
            <person name="Bretschneider A."/>
            <person name="Bryant W.B."/>
            <person name="Bucks S."/>
            <person name="Chao H."/>
            <person name="Chevignon G."/>
            <person name="Christen J.M."/>
            <person name="Clarke D.F."/>
            <person name="Dittmer N.T."/>
            <person name="Ferguson L.C.F."/>
            <person name="Garavelou S."/>
            <person name="Gordon K.H.J."/>
            <person name="Gunaratna R.T."/>
            <person name="Han Y."/>
            <person name="Hauser F."/>
            <person name="He Y."/>
            <person name="Heidel-Fischer H."/>
            <person name="Hirsh A."/>
            <person name="Hu Y."/>
            <person name="Jiang H."/>
            <person name="Kalra D."/>
            <person name="Klinner C."/>
            <person name="Konig C."/>
            <person name="Kovar C."/>
            <person name="Kroll A.R."/>
            <person name="Kuwar S.S."/>
            <person name="Lee S.L."/>
            <person name="Lehman R."/>
            <person name="Li K."/>
            <person name="Li Z."/>
            <person name="Liang H."/>
            <person name="Lovelace S."/>
            <person name="Lu Z."/>
            <person name="Mansfield J.H."/>
            <person name="McCulloch K.J."/>
            <person name="Mathew T."/>
            <person name="Morton B."/>
            <person name="Muzny D.M."/>
            <person name="Neunemann D."/>
            <person name="Ongeri F."/>
            <person name="Pauchet Y."/>
            <person name="Pu L.L."/>
            <person name="Pyrousis I."/>
            <person name="Rao X.J."/>
            <person name="Redding A."/>
            <person name="Roesel C."/>
            <person name="Sanchez-Gracia A."/>
            <person name="Schaack S."/>
            <person name="Shukla A."/>
            <person name="Tetreau G."/>
            <person name="Wang Y."/>
            <person name="Xiong G.H."/>
            <person name="Traut W."/>
            <person name="Walsh T.K."/>
            <person name="Worley K.C."/>
            <person name="Wu D."/>
            <person name="Wu W."/>
            <person name="Wu Y.Q."/>
            <person name="Zhang X."/>
            <person name="Zou Z."/>
            <person name="Zucker H."/>
            <person name="Briscoe A.D."/>
            <person name="Burmester T."/>
            <person name="Clem R.J."/>
            <person name="Feyereisen R."/>
            <person name="Grimmelikhuijzen C.J.P."/>
            <person name="Hamodrakas S.J."/>
            <person name="Hansson B.S."/>
            <person name="Huguet E."/>
            <person name="Jermiin L.S."/>
            <person name="Lan Q."/>
            <person name="Lehman H.K."/>
            <person name="Lorenzen M."/>
            <person name="Merzendorfer H."/>
            <person name="Michalopoulos I."/>
            <person name="Morton D.B."/>
            <person name="Muthukrishnan S."/>
            <person name="Oakeshott J.G."/>
            <person name="Palmer W."/>
            <person name="Park Y."/>
            <person name="Passarelli A.L."/>
            <person name="Rozas J."/>
            <person name="Schwartz L.M."/>
            <person name="Smith W."/>
            <person name="Southgate A."/>
            <person name="Vilcinskas A."/>
            <person name="Vogt R."/>
            <person name="Wang P."/>
            <person name="Werren J."/>
            <person name="Yu X.Q."/>
            <person name="Zhou J.J."/>
            <person name="Brown S.J."/>
            <person name="Scherer S.E."/>
            <person name="Richards S."/>
            <person name="Blissard G.W."/>
        </authorList>
    </citation>
    <scope>NUCLEOTIDE SEQUENCE</scope>
</reference>
<dbReference type="AlphaFoldDB" id="A0A922CWY0"/>
<name>A0A922CWY0_MANSE</name>
<keyword evidence="2" id="KW-1185">Reference proteome</keyword>
<evidence type="ECO:0000313" key="1">
    <source>
        <dbReference type="EMBL" id="KAG6460941.1"/>
    </source>
</evidence>
<sequence>MRPLVLTESVCGRECARAAVHESRRSVRLARTTARVLRLHALRTPRADTTRVARPRSRAFVMFCNYFSWMHSVLGHAVSYLLKSPTTQNKLLTIVLNEQKQRK</sequence>
<gene>
    <name evidence="1" type="ORF">O3G_MSEX012320</name>
</gene>
<protein>
    <submittedName>
        <fullName evidence="1">Uncharacterized protein</fullName>
    </submittedName>
</protein>
<proteinExistence type="predicted"/>
<evidence type="ECO:0000313" key="2">
    <source>
        <dbReference type="Proteomes" id="UP000791440"/>
    </source>
</evidence>
<dbReference type="Proteomes" id="UP000791440">
    <property type="component" value="Unassembled WGS sequence"/>
</dbReference>
<dbReference type="EMBL" id="JH668707">
    <property type="protein sequence ID" value="KAG6460941.1"/>
    <property type="molecule type" value="Genomic_DNA"/>
</dbReference>
<organism evidence="1 2">
    <name type="scientific">Manduca sexta</name>
    <name type="common">Tobacco hawkmoth</name>
    <name type="synonym">Tobacco hornworm</name>
    <dbReference type="NCBI Taxonomy" id="7130"/>
    <lineage>
        <taxon>Eukaryota</taxon>
        <taxon>Metazoa</taxon>
        <taxon>Ecdysozoa</taxon>
        <taxon>Arthropoda</taxon>
        <taxon>Hexapoda</taxon>
        <taxon>Insecta</taxon>
        <taxon>Pterygota</taxon>
        <taxon>Neoptera</taxon>
        <taxon>Endopterygota</taxon>
        <taxon>Lepidoptera</taxon>
        <taxon>Glossata</taxon>
        <taxon>Ditrysia</taxon>
        <taxon>Bombycoidea</taxon>
        <taxon>Sphingidae</taxon>
        <taxon>Sphinginae</taxon>
        <taxon>Sphingini</taxon>
        <taxon>Manduca</taxon>
    </lineage>
</organism>
<reference evidence="1" key="2">
    <citation type="submission" date="2020-12" db="EMBL/GenBank/DDBJ databases">
        <authorList>
            <person name="Kanost M."/>
        </authorList>
    </citation>
    <scope>NUCLEOTIDE SEQUENCE</scope>
</reference>